<dbReference type="SUPFAM" id="SSF53383">
    <property type="entry name" value="PLP-dependent transferases"/>
    <property type="match status" value="1"/>
</dbReference>
<gene>
    <name evidence="13" type="primary">Scly</name>
    <name evidence="13" type="ORF">ARDKOR_R10288</name>
</gene>
<dbReference type="Pfam" id="PF00266">
    <property type="entry name" value="Aminotran_5"/>
    <property type="match status" value="1"/>
</dbReference>
<dbReference type="Gene3D" id="1.10.260.50">
    <property type="match status" value="2"/>
</dbReference>
<evidence type="ECO:0000313" key="13">
    <source>
        <dbReference type="EMBL" id="NXE22006.1"/>
    </source>
</evidence>
<sequence length="438" mass="47132">RRVYLDHNATTPLAPEVAQAVRDAMHRAWGNPSSSHPAGRHRHVGSLPSPAAVGARGGAAGSRPAGRKAKELIGSARESLARMVGARPEDVVFTSGGTEANNMVIHSACRHFRDSQARPGDSRGTPHIVTSSVEHDSVHLPLEQLVKESLAEATFVPVSPQSGQAEVDDVLAAIRPTTCLVSIMLANNETGVIMPVAELSQRIHALNQRRAADGLPRILVHTDAAQMIGKGRVDVQELGVDYLTIVGHKFYGPRIGALYVRGPGTTTPLHPMLFGGGQERSFRPGGSLMEPAWVSSPQAAELVSKNWEAYEAHMRDVRDYLEARLEASFGKQRIHLNSHFTGSKRLCNTSNFSILGPGLQGRRVLSRCKMLLASVGAACHSEKGDRPSLILLSCGIPYDVAQNALRLSVGRDTTRADVDLVVQDLMQAVAQLDQDQAL</sequence>
<evidence type="ECO:0000256" key="10">
    <source>
        <dbReference type="ARBA" id="ARBA00039054"/>
    </source>
</evidence>
<keyword evidence="8 13" id="KW-0456">Lyase</keyword>
<dbReference type="InterPro" id="IPR000192">
    <property type="entry name" value="Aminotrans_V_dom"/>
</dbReference>
<evidence type="ECO:0000256" key="7">
    <source>
        <dbReference type="ARBA" id="ARBA00022898"/>
    </source>
</evidence>
<dbReference type="InterPro" id="IPR015422">
    <property type="entry name" value="PyrdxlP-dep_Trfase_small"/>
</dbReference>
<comment type="cofactor">
    <cofactor evidence="1">
        <name>pyridoxal 5'-phosphate</name>
        <dbReference type="ChEBI" id="CHEBI:597326"/>
    </cofactor>
</comment>
<dbReference type="AlphaFoldDB" id="A0A7K8KY90"/>
<evidence type="ECO:0000313" key="14">
    <source>
        <dbReference type="Proteomes" id="UP000560386"/>
    </source>
</evidence>
<feature type="non-terminal residue" evidence="13">
    <location>
        <position position="1"/>
    </location>
</feature>
<dbReference type="GO" id="GO:0005829">
    <property type="term" value="C:cytosol"/>
    <property type="evidence" value="ECO:0007669"/>
    <property type="project" value="UniProtKB-SubCell"/>
</dbReference>
<keyword evidence="6" id="KW-0808">Transferase</keyword>
<reference evidence="13 14" key="1">
    <citation type="submission" date="2019-09" db="EMBL/GenBank/DDBJ databases">
        <title>Bird 10,000 Genomes (B10K) Project - Family phase.</title>
        <authorList>
            <person name="Zhang G."/>
        </authorList>
    </citation>
    <scope>NUCLEOTIDE SEQUENCE [LARGE SCALE GENOMIC DNA]</scope>
    <source>
        <strain evidence="13">B10K-CU-031-01</strain>
        <tissue evidence="13">Muscle</tissue>
    </source>
</reference>
<dbReference type="Gene3D" id="3.90.1150.10">
    <property type="entry name" value="Aspartate Aminotransferase, domain 1"/>
    <property type="match status" value="2"/>
</dbReference>
<keyword evidence="7" id="KW-0663">Pyridoxal phosphate</keyword>
<feature type="non-terminal residue" evidence="13">
    <location>
        <position position="438"/>
    </location>
</feature>
<evidence type="ECO:0000256" key="4">
    <source>
        <dbReference type="ARBA" id="ARBA00011738"/>
    </source>
</evidence>
<proteinExistence type="inferred from homology"/>
<comment type="function">
    <text evidence="9">Catalyzes the decomposition of L-selenocysteine to L-alanine and elemental selenium.</text>
</comment>
<feature type="domain" description="Aminotransferase class V" evidence="12">
    <location>
        <begin position="65"/>
        <end position="420"/>
    </location>
</feature>
<evidence type="ECO:0000256" key="6">
    <source>
        <dbReference type="ARBA" id="ARBA00022679"/>
    </source>
</evidence>
<comment type="subcellular location">
    <subcellularLocation>
        <location evidence="2">Cytoplasm</location>
        <location evidence="2">Cytosol</location>
    </subcellularLocation>
</comment>
<dbReference type="InterPro" id="IPR016454">
    <property type="entry name" value="Cysteine_dSase"/>
</dbReference>
<evidence type="ECO:0000256" key="1">
    <source>
        <dbReference type="ARBA" id="ARBA00001933"/>
    </source>
</evidence>
<comment type="subunit">
    <text evidence="4">Homodimer.</text>
</comment>
<dbReference type="Gene3D" id="3.40.640.10">
    <property type="entry name" value="Type I PLP-dependent aspartate aminotransferase-like (Major domain)"/>
    <property type="match status" value="1"/>
</dbReference>
<evidence type="ECO:0000256" key="9">
    <source>
        <dbReference type="ARBA" id="ARBA00037407"/>
    </source>
</evidence>
<evidence type="ECO:0000259" key="12">
    <source>
        <dbReference type="Pfam" id="PF00266"/>
    </source>
</evidence>
<dbReference type="InterPro" id="IPR015424">
    <property type="entry name" value="PyrdxlP-dep_Trfase"/>
</dbReference>
<evidence type="ECO:0000256" key="2">
    <source>
        <dbReference type="ARBA" id="ARBA00004514"/>
    </source>
</evidence>
<keyword evidence="14" id="KW-1185">Reference proteome</keyword>
<dbReference type="InterPro" id="IPR015421">
    <property type="entry name" value="PyrdxlP-dep_Trfase_major"/>
</dbReference>
<dbReference type="PANTHER" id="PTHR11601:SF62">
    <property type="entry name" value="SELENOCYSTEINE LYASE"/>
    <property type="match status" value="1"/>
</dbReference>
<dbReference type="EMBL" id="VWPR01000286">
    <property type="protein sequence ID" value="NXE22006.1"/>
    <property type="molecule type" value="Genomic_DNA"/>
</dbReference>
<accession>A0A7K8KY90</accession>
<evidence type="ECO:0000256" key="11">
    <source>
        <dbReference type="ARBA" id="ARBA00040554"/>
    </source>
</evidence>
<evidence type="ECO:0000256" key="5">
    <source>
        <dbReference type="ARBA" id="ARBA00022490"/>
    </source>
</evidence>
<name>A0A7K8KY90_9AVES</name>
<dbReference type="GO" id="GO:0009000">
    <property type="term" value="F:selenocysteine lyase activity"/>
    <property type="evidence" value="ECO:0007669"/>
    <property type="project" value="UniProtKB-EC"/>
</dbReference>
<comment type="similarity">
    <text evidence="3">Belongs to the class-V pyridoxal-phosphate-dependent aminotransferase family.</text>
</comment>
<dbReference type="EC" id="4.4.1.16" evidence="10"/>
<keyword evidence="5" id="KW-0963">Cytoplasm</keyword>
<dbReference type="FunFam" id="3.90.1150.10:FF:000065">
    <property type="entry name" value="Selenocysteine lyase"/>
    <property type="match status" value="1"/>
</dbReference>
<comment type="caution">
    <text evidence="13">The sequence shown here is derived from an EMBL/GenBank/DDBJ whole genome shotgun (WGS) entry which is preliminary data.</text>
</comment>
<evidence type="ECO:0000256" key="3">
    <source>
        <dbReference type="ARBA" id="ARBA00009236"/>
    </source>
</evidence>
<organism evidence="13 14">
    <name type="scientific">Ardeotis kori</name>
    <dbReference type="NCBI Taxonomy" id="89386"/>
    <lineage>
        <taxon>Eukaryota</taxon>
        <taxon>Metazoa</taxon>
        <taxon>Chordata</taxon>
        <taxon>Craniata</taxon>
        <taxon>Vertebrata</taxon>
        <taxon>Euteleostomi</taxon>
        <taxon>Archelosauria</taxon>
        <taxon>Archosauria</taxon>
        <taxon>Dinosauria</taxon>
        <taxon>Saurischia</taxon>
        <taxon>Theropoda</taxon>
        <taxon>Coelurosauria</taxon>
        <taxon>Aves</taxon>
        <taxon>Neognathae</taxon>
        <taxon>Neoaves</taxon>
        <taxon>Otidimorphae</taxon>
        <taxon>Otidiformes</taxon>
        <taxon>Otididae</taxon>
        <taxon>Ardeotis</taxon>
    </lineage>
</organism>
<dbReference type="FunFam" id="3.40.640.10:FF:000083">
    <property type="entry name" value="Selenocysteine lyase"/>
    <property type="match status" value="1"/>
</dbReference>
<dbReference type="GO" id="GO:0016740">
    <property type="term" value="F:transferase activity"/>
    <property type="evidence" value="ECO:0007669"/>
    <property type="project" value="UniProtKB-KW"/>
</dbReference>
<protein>
    <recommendedName>
        <fullName evidence="11">Selenocysteine lyase</fullName>
        <ecNumber evidence="10">4.4.1.16</ecNumber>
    </recommendedName>
</protein>
<evidence type="ECO:0000256" key="8">
    <source>
        <dbReference type="ARBA" id="ARBA00023239"/>
    </source>
</evidence>
<dbReference type="Proteomes" id="UP000560386">
    <property type="component" value="Unassembled WGS sequence"/>
</dbReference>
<dbReference type="PANTHER" id="PTHR11601">
    <property type="entry name" value="CYSTEINE DESULFURYLASE FAMILY MEMBER"/>
    <property type="match status" value="1"/>
</dbReference>
<dbReference type="PIRSF" id="PIRSF005572">
    <property type="entry name" value="NifS"/>
    <property type="match status" value="1"/>
</dbReference>